<protein>
    <recommendedName>
        <fullName evidence="5">Multidrug efflux pump subunit AcrA (Membrane-fusion protein)</fullName>
    </recommendedName>
</protein>
<reference evidence="3 4" key="1">
    <citation type="journal article" date="2015" name="Stand. Genomic Sci.">
        <title>Genomic Encyclopedia of Bacterial and Archaeal Type Strains, Phase III: the genomes of soil and plant-associated and newly described type strains.</title>
        <authorList>
            <person name="Whitman W.B."/>
            <person name="Woyke T."/>
            <person name="Klenk H.P."/>
            <person name="Zhou Y."/>
            <person name="Lilburn T.G."/>
            <person name="Beck B.J."/>
            <person name="De Vos P."/>
            <person name="Vandamme P."/>
            <person name="Eisen J.A."/>
            <person name="Garrity G."/>
            <person name="Hugenholtz P."/>
            <person name="Kyrpides N.C."/>
        </authorList>
    </citation>
    <scope>NUCLEOTIDE SEQUENCE [LARGE SCALE GENOMIC DNA]</scope>
    <source>
        <strain evidence="3 4">CGMCC 1.10136</strain>
    </source>
</reference>
<name>A0A562LJZ7_9GAMM</name>
<dbReference type="PANTHER" id="PTHR30469">
    <property type="entry name" value="MULTIDRUG RESISTANCE PROTEIN MDTA"/>
    <property type="match status" value="1"/>
</dbReference>
<dbReference type="Gene3D" id="6.20.50.140">
    <property type="match status" value="1"/>
</dbReference>
<organism evidence="3 4">
    <name type="scientific">Aerolutibacter ruishenii</name>
    <dbReference type="NCBI Taxonomy" id="686800"/>
    <lineage>
        <taxon>Bacteria</taxon>
        <taxon>Pseudomonadati</taxon>
        <taxon>Pseudomonadota</taxon>
        <taxon>Gammaproteobacteria</taxon>
        <taxon>Lysobacterales</taxon>
        <taxon>Lysobacteraceae</taxon>
        <taxon>Aerolutibacter</taxon>
    </lineage>
</organism>
<evidence type="ECO:0000313" key="4">
    <source>
        <dbReference type="Proteomes" id="UP000316471"/>
    </source>
</evidence>
<dbReference type="GO" id="GO:0015562">
    <property type="term" value="F:efflux transmembrane transporter activity"/>
    <property type="evidence" value="ECO:0007669"/>
    <property type="project" value="TreeGrafter"/>
</dbReference>
<dbReference type="Gene3D" id="2.40.30.170">
    <property type="match status" value="1"/>
</dbReference>
<dbReference type="RefSeq" id="WP_199747223.1">
    <property type="nucleotide sequence ID" value="NZ_VLKP01000011.1"/>
</dbReference>
<evidence type="ECO:0000256" key="2">
    <source>
        <dbReference type="SAM" id="SignalP"/>
    </source>
</evidence>
<dbReference type="AlphaFoldDB" id="A0A562LJZ7"/>
<feature type="chain" id="PRO_5022122257" description="Multidrug efflux pump subunit AcrA (Membrane-fusion protein)" evidence="2">
    <location>
        <begin position="24"/>
        <end position="417"/>
    </location>
</feature>
<dbReference type="EMBL" id="VLKP01000011">
    <property type="protein sequence ID" value="TWI07954.1"/>
    <property type="molecule type" value="Genomic_DNA"/>
</dbReference>
<dbReference type="Proteomes" id="UP000316471">
    <property type="component" value="Unassembled WGS sequence"/>
</dbReference>
<dbReference type="PROSITE" id="PS51257">
    <property type="entry name" value="PROKAR_LIPOPROTEIN"/>
    <property type="match status" value="1"/>
</dbReference>
<feature type="region of interest" description="Disordered" evidence="1">
    <location>
        <begin position="397"/>
        <end position="417"/>
    </location>
</feature>
<gene>
    <name evidence="3" type="ORF">IP93_02561</name>
</gene>
<dbReference type="GO" id="GO:1990281">
    <property type="term" value="C:efflux pump complex"/>
    <property type="evidence" value="ECO:0007669"/>
    <property type="project" value="TreeGrafter"/>
</dbReference>
<evidence type="ECO:0008006" key="5">
    <source>
        <dbReference type="Google" id="ProtNLM"/>
    </source>
</evidence>
<sequence>MIAPRVVAMSLLLALAGCGHEAAAPVVETVTAGPLLLSVHGDGELKSAKSTPLMVPGSQWAERQLAWALPEGSPVRKGELIARFSAEQGKLELAQAMVDLERNALARAGKEGDLATGRGRVAVDLSQVGTQLGIARRYADADIDTIARNEVLDAVQDVRFLGTKQDTLQWRQGQLGHRGGAELAVLDAQRATYTINAKRRQDDLDALELRAPHDGVLMLAANWTGDKPQVGSSLRAGFEFGSLPDVSAMEVELSLPQLEAQGLKAGDTVLLAPVGRPGQAITTKLSWVASGAKVRSRQSPVKYVSMKAPVPATAVRDFRLVPGQRMRAQVQLFKAASALSVPNIAISSEDGKSFVQVLAGRELQRREVVLGARGTARSQVLKGLRVGETVLLTRMNDDEDKAEAVDAATQDQKKDEA</sequence>
<proteinExistence type="predicted"/>
<accession>A0A562LJZ7</accession>
<keyword evidence="2" id="KW-0732">Signal</keyword>
<feature type="signal peptide" evidence="2">
    <location>
        <begin position="1"/>
        <end position="23"/>
    </location>
</feature>
<comment type="caution">
    <text evidence="3">The sequence shown here is derived from an EMBL/GenBank/DDBJ whole genome shotgun (WGS) entry which is preliminary data.</text>
</comment>
<keyword evidence="4" id="KW-1185">Reference proteome</keyword>
<evidence type="ECO:0000256" key="1">
    <source>
        <dbReference type="SAM" id="MobiDB-lite"/>
    </source>
</evidence>
<dbReference type="PANTHER" id="PTHR30469:SF15">
    <property type="entry name" value="HLYD FAMILY OF SECRETION PROTEINS"/>
    <property type="match status" value="1"/>
</dbReference>
<evidence type="ECO:0000313" key="3">
    <source>
        <dbReference type="EMBL" id="TWI07954.1"/>
    </source>
</evidence>